<dbReference type="Pfam" id="PF13545">
    <property type="entry name" value="HTH_Crp_2"/>
    <property type="match status" value="1"/>
</dbReference>
<dbReference type="GO" id="GO:0006355">
    <property type="term" value="P:regulation of DNA-templated transcription"/>
    <property type="evidence" value="ECO:0007669"/>
    <property type="project" value="InterPro"/>
</dbReference>
<dbReference type="SUPFAM" id="SSF46785">
    <property type="entry name" value="Winged helix' DNA-binding domain"/>
    <property type="match status" value="1"/>
</dbReference>
<protein>
    <recommendedName>
        <fullName evidence="1">HTH crp-type domain-containing protein</fullName>
    </recommendedName>
</protein>
<dbReference type="SMART" id="SM00419">
    <property type="entry name" value="HTH_CRP"/>
    <property type="match status" value="1"/>
</dbReference>
<organism evidence="2 3">
    <name type="scientific">Thiomonas delicata</name>
    <name type="common">Thiomonas cuprina</name>
    <dbReference type="NCBI Taxonomy" id="364030"/>
    <lineage>
        <taxon>Bacteria</taxon>
        <taxon>Pseudomonadati</taxon>
        <taxon>Pseudomonadota</taxon>
        <taxon>Betaproteobacteria</taxon>
        <taxon>Burkholderiales</taxon>
        <taxon>Thiomonas</taxon>
    </lineage>
</organism>
<dbReference type="AlphaFoldDB" id="A0A238D1B9"/>
<dbReference type="InterPro" id="IPR012318">
    <property type="entry name" value="HTH_CRP"/>
</dbReference>
<feature type="domain" description="HTH crp-type" evidence="1">
    <location>
        <begin position="146"/>
        <end position="219"/>
    </location>
</feature>
<proteinExistence type="predicted"/>
<dbReference type="PRINTS" id="PR00034">
    <property type="entry name" value="HTHCRP"/>
</dbReference>
<dbReference type="PROSITE" id="PS51063">
    <property type="entry name" value="HTH_CRP_2"/>
    <property type="match status" value="1"/>
</dbReference>
<accession>A0A238D1B9</accession>
<evidence type="ECO:0000313" key="2">
    <source>
        <dbReference type="EMBL" id="SBP87053.1"/>
    </source>
</evidence>
<reference evidence="2 3" key="1">
    <citation type="submission" date="2016-06" db="EMBL/GenBank/DDBJ databases">
        <authorList>
            <person name="Kjaerup R.B."/>
            <person name="Dalgaard T.S."/>
            <person name="Juul-Madsen H.R."/>
        </authorList>
    </citation>
    <scope>NUCLEOTIDE SEQUENCE [LARGE SCALE GENOMIC DNA]</scope>
    <source>
        <strain evidence="2 3">DSM 16361</strain>
    </source>
</reference>
<dbReference type="InterPro" id="IPR014710">
    <property type="entry name" value="RmlC-like_jellyroll"/>
</dbReference>
<dbReference type="EMBL" id="FLMQ01000045">
    <property type="protein sequence ID" value="SBP87053.1"/>
    <property type="molecule type" value="Genomic_DNA"/>
</dbReference>
<dbReference type="InterPro" id="IPR036390">
    <property type="entry name" value="WH_DNA-bd_sf"/>
</dbReference>
<dbReference type="Proteomes" id="UP000214566">
    <property type="component" value="Unassembled WGS sequence"/>
</dbReference>
<dbReference type="GO" id="GO:0003677">
    <property type="term" value="F:DNA binding"/>
    <property type="evidence" value="ECO:0007669"/>
    <property type="project" value="InterPro"/>
</dbReference>
<keyword evidence="3" id="KW-1185">Reference proteome</keyword>
<dbReference type="Gene3D" id="2.60.120.10">
    <property type="entry name" value="Jelly Rolls"/>
    <property type="match status" value="1"/>
</dbReference>
<sequence>MAPSPQVCTRCPIRTDCELSSLLREMRHGCEPAIAVDDVSAGAQLPIHAGRLYALRSGVVKEIWADAAGRGRVVDFCFPGHLIGLEASLGFGSPQKTYASVQRARLCSATCARPVGDPGSFPQALLSSVLARRIVPVYALSWMIQADAATRVAHYIVKATGLHGAGPGGGRHVLPHIPRPDIADYLGLRPESVSRVLSRFRSAGWIRGKIERIEVTNLDALKAVSVRSG</sequence>
<gene>
    <name evidence="2" type="ORF">THIARS_50301</name>
</gene>
<evidence type="ECO:0000259" key="1">
    <source>
        <dbReference type="PROSITE" id="PS51063"/>
    </source>
</evidence>
<name>A0A238D1B9_THIDL</name>
<evidence type="ECO:0000313" key="3">
    <source>
        <dbReference type="Proteomes" id="UP000214566"/>
    </source>
</evidence>